<protein>
    <recommendedName>
        <fullName evidence="3">Sulfotransferase family protein</fullName>
    </recommendedName>
</protein>
<sequence>MSERTVYLHIGFGKTGTTSIQKTLASNRELLSRNKILFPATGISDSGHHGLAKLGDGQMAKDTAKLYSQLVDEIESSDAHKIIISSENFCFMTEDYVKDVSKFLNAYNVKVIFYARHHLELIASTYLQWVKAASQPPYFDIEEFWRSHQNSFFFMSRIEPFIKHFGEDSLSCHLFHKKATENDVVKDFLGKTGIAGCQLQRLRTFENTSLIPELVDLANNVNLIQKNVAERETTIQSLIDFSQKFKAYSRQPLICGRLSEEILEFYKNSNVDFSNFFKTPLEREVFLQQHEHAT</sequence>
<keyword evidence="2" id="KW-1185">Reference proteome</keyword>
<proteinExistence type="predicted"/>
<gene>
    <name evidence="1" type="ORF">KGQ91_03040</name>
</gene>
<organism evidence="1 2">
    <name type="scientific">Modicisalibacter tunisiensis</name>
    <dbReference type="NCBI Taxonomy" id="390637"/>
    <lineage>
        <taxon>Bacteria</taxon>
        <taxon>Pseudomonadati</taxon>
        <taxon>Pseudomonadota</taxon>
        <taxon>Gammaproteobacteria</taxon>
        <taxon>Oceanospirillales</taxon>
        <taxon>Halomonadaceae</taxon>
        <taxon>Modicisalibacter</taxon>
    </lineage>
</organism>
<dbReference type="Gene3D" id="3.40.50.300">
    <property type="entry name" value="P-loop containing nucleotide triphosphate hydrolases"/>
    <property type="match status" value="1"/>
</dbReference>
<reference evidence="1 2" key="1">
    <citation type="submission" date="2021-05" db="EMBL/GenBank/DDBJ databases">
        <title>Petroleum and Energy Research Collection (APPE): ex situ preservation of microbial diversity associated with the oil industry and exploitation of its biotechnological potential.</title>
        <authorList>
            <person name="Paixao C.T.M."/>
            <person name="Gomes M.B."/>
            <person name="Oliveira V.M."/>
        </authorList>
    </citation>
    <scope>NUCLEOTIDE SEQUENCE [LARGE SCALE GENOMIC DNA]</scope>
    <source>
        <strain evidence="1 2">LIT2</strain>
    </source>
</reference>
<evidence type="ECO:0000313" key="1">
    <source>
        <dbReference type="EMBL" id="MBZ9566661.1"/>
    </source>
</evidence>
<evidence type="ECO:0000313" key="2">
    <source>
        <dbReference type="Proteomes" id="UP001319883"/>
    </source>
</evidence>
<dbReference type="InterPro" id="IPR027417">
    <property type="entry name" value="P-loop_NTPase"/>
</dbReference>
<dbReference type="SUPFAM" id="SSF52540">
    <property type="entry name" value="P-loop containing nucleoside triphosphate hydrolases"/>
    <property type="match status" value="1"/>
</dbReference>
<accession>A0ABS7WXR5</accession>
<comment type="caution">
    <text evidence="1">The sequence shown here is derived from an EMBL/GenBank/DDBJ whole genome shotgun (WGS) entry which is preliminary data.</text>
</comment>
<dbReference type="EMBL" id="JAGXFD010000001">
    <property type="protein sequence ID" value="MBZ9566661.1"/>
    <property type="molecule type" value="Genomic_DNA"/>
</dbReference>
<dbReference type="Proteomes" id="UP001319883">
    <property type="component" value="Unassembled WGS sequence"/>
</dbReference>
<name>A0ABS7WXR5_9GAMM</name>
<dbReference type="RefSeq" id="WP_224420229.1">
    <property type="nucleotide sequence ID" value="NZ_JAGXFD010000001.1"/>
</dbReference>
<evidence type="ECO:0008006" key="3">
    <source>
        <dbReference type="Google" id="ProtNLM"/>
    </source>
</evidence>